<evidence type="ECO:0000256" key="4">
    <source>
        <dbReference type="ARBA" id="ARBA00022705"/>
    </source>
</evidence>
<dbReference type="NCBIfam" id="NF006530">
    <property type="entry name" value="PRK08999.1"/>
    <property type="match status" value="1"/>
</dbReference>
<comment type="similarity">
    <text evidence="2">Belongs to the Nudix hydrolase family.</text>
</comment>
<dbReference type="PROSITE" id="PS51462">
    <property type="entry name" value="NUDIX"/>
    <property type="match status" value="1"/>
</dbReference>
<keyword evidence="6" id="KW-0227">DNA damage</keyword>
<keyword evidence="5" id="KW-0479">Metal-binding</keyword>
<keyword evidence="9" id="KW-0234">DNA repair</keyword>
<evidence type="ECO:0000313" key="18">
    <source>
        <dbReference type="EMBL" id="MEG3184063.1"/>
    </source>
</evidence>
<dbReference type="CDD" id="cd03425">
    <property type="entry name" value="NUDIX_MutT_NudA_like"/>
    <property type="match status" value="1"/>
</dbReference>
<dbReference type="InterPro" id="IPR036206">
    <property type="entry name" value="ThiamineP_synth_sf"/>
</dbReference>
<dbReference type="InterPro" id="IPR047127">
    <property type="entry name" value="MutT-like"/>
</dbReference>
<comment type="cofactor">
    <cofactor evidence="1">
        <name>Mg(2+)</name>
        <dbReference type="ChEBI" id="CHEBI:18420"/>
    </cofactor>
</comment>
<dbReference type="InterPro" id="IPR000086">
    <property type="entry name" value="NUDIX_hydrolase_dom"/>
</dbReference>
<reference evidence="18 19" key="1">
    <citation type="journal article" date="2016" name="Int. J. Syst. Evol. Microbiol.">
        <title>Lysobacter erysipheiresistens sp. nov., an antagonist of powdery mildew, isolated from tobacco-cultivated soil.</title>
        <authorList>
            <person name="Xie B."/>
            <person name="Li T."/>
            <person name="Lin X."/>
            <person name="Wang C.J."/>
            <person name="Chen Y.J."/>
            <person name="Liu W.J."/>
            <person name="Zhao Z.W."/>
        </authorList>
    </citation>
    <scope>NUCLEOTIDE SEQUENCE [LARGE SCALE GENOMIC DNA]</scope>
    <source>
        <strain evidence="18 19">RS-LYSO-3</strain>
    </source>
</reference>
<dbReference type="InterPro" id="IPR003561">
    <property type="entry name" value="Mutator_MutT"/>
</dbReference>
<keyword evidence="19" id="KW-1185">Reference proteome</keyword>
<evidence type="ECO:0000256" key="13">
    <source>
        <dbReference type="ARBA" id="ARBA00040794"/>
    </source>
</evidence>
<dbReference type="EC" id="3.6.1.55" evidence="12"/>
<evidence type="ECO:0000256" key="14">
    <source>
        <dbReference type="ARBA" id="ARBA00041592"/>
    </source>
</evidence>
<evidence type="ECO:0000313" key="19">
    <source>
        <dbReference type="Proteomes" id="UP001355056"/>
    </source>
</evidence>
<dbReference type="CDD" id="cd00564">
    <property type="entry name" value="TMP_TenI"/>
    <property type="match status" value="1"/>
</dbReference>
<keyword evidence="7 18" id="KW-0378">Hydrolase</keyword>
<name>A0ABU7YZ16_9GAMM</name>
<dbReference type="EMBL" id="JAXGFP010000004">
    <property type="protein sequence ID" value="MEG3184063.1"/>
    <property type="molecule type" value="Genomic_DNA"/>
</dbReference>
<comment type="caution">
    <text evidence="18">The sequence shown here is derived from an EMBL/GenBank/DDBJ whole genome shotgun (WGS) entry which is preliminary data.</text>
</comment>
<dbReference type="Pfam" id="PF14815">
    <property type="entry name" value="NUDIX_4"/>
    <property type="match status" value="1"/>
</dbReference>
<evidence type="ECO:0000256" key="9">
    <source>
        <dbReference type="ARBA" id="ARBA00023204"/>
    </source>
</evidence>
<dbReference type="InterPro" id="IPR020476">
    <property type="entry name" value="Nudix_hydrolase"/>
</dbReference>
<comment type="catalytic activity">
    <reaction evidence="11">
        <text>8-oxo-GTP + H2O = 8-oxo-GMP + diphosphate + H(+)</text>
        <dbReference type="Rhea" id="RHEA:67616"/>
        <dbReference type="ChEBI" id="CHEBI:15377"/>
        <dbReference type="ChEBI" id="CHEBI:15378"/>
        <dbReference type="ChEBI" id="CHEBI:33019"/>
        <dbReference type="ChEBI" id="CHEBI:143553"/>
        <dbReference type="ChEBI" id="CHEBI:145694"/>
    </reaction>
</comment>
<dbReference type="PROSITE" id="PS00893">
    <property type="entry name" value="NUDIX_BOX"/>
    <property type="match status" value="1"/>
</dbReference>
<evidence type="ECO:0000256" key="2">
    <source>
        <dbReference type="ARBA" id="ARBA00005582"/>
    </source>
</evidence>
<evidence type="ECO:0000256" key="10">
    <source>
        <dbReference type="ARBA" id="ARBA00035861"/>
    </source>
</evidence>
<dbReference type="RefSeq" id="WP_332616570.1">
    <property type="nucleotide sequence ID" value="NZ_JAXGFP010000004.1"/>
</dbReference>
<dbReference type="PRINTS" id="PR00502">
    <property type="entry name" value="NUDIXFAMILY"/>
</dbReference>
<evidence type="ECO:0000256" key="16">
    <source>
        <dbReference type="ARBA" id="ARBA00042798"/>
    </source>
</evidence>
<dbReference type="InterPro" id="IPR015797">
    <property type="entry name" value="NUDIX_hydrolase-like_dom_sf"/>
</dbReference>
<protein>
    <recommendedName>
        <fullName evidence="13">8-oxo-dGTP diphosphatase</fullName>
        <ecNumber evidence="12">3.6.1.55</ecNumber>
    </recommendedName>
    <alternativeName>
        <fullName evidence="16">7,8-dihydro-8-oxoguanine-triphosphatase</fullName>
    </alternativeName>
    <alternativeName>
        <fullName evidence="15">Mutator protein MutT</fullName>
    </alternativeName>
    <alternativeName>
        <fullName evidence="14">dGTP pyrophosphohydrolase</fullName>
    </alternativeName>
</protein>
<dbReference type="Pfam" id="PF02581">
    <property type="entry name" value="TMP-TENI"/>
    <property type="match status" value="1"/>
</dbReference>
<evidence type="ECO:0000256" key="8">
    <source>
        <dbReference type="ARBA" id="ARBA00022842"/>
    </source>
</evidence>
<feature type="domain" description="Nudix hydrolase" evidence="17">
    <location>
        <begin position="7"/>
        <end position="134"/>
    </location>
</feature>
<keyword evidence="8" id="KW-0460">Magnesium</keyword>
<dbReference type="SUPFAM" id="SSF55811">
    <property type="entry name" value="Nudix"/>
    <property type="match status" value="1"/>
</dbReference>
<dbReference type="Gene3D" id="3.90.79.10">
    <property type="entry name" value="Nucleoside Triphosphate Pyrophosphohydrolase"/>
    <property type="match status" value="1"/>
</dbReference>
<evidence type="ECO:0000256" key="3">
    <source>
        <dbReference type="ARBA" id="ARBA00022457"/>
    </source>
</evidence>
<proteinExistence type="inferred from homology"/>
<keyword evidence="4" id="KW-0235">DNA replication</keyword>
<evidence type="ECO:0000256" key="11">
    <source>
        <dbReference type="ARBA" id="ARBA00036904"/>
    </source>
</evidence>
<evidence type="ECO:0000256" key="5">
    <source>
        <dbReference type="ARBA" id="ARBA00022723"/>
    </source>
</evidence>
<dbReference type="InterPro" id="IPR013785">
    <property type="entry name" value="Aldolase_TIM"/>
</dbReference>
<dbReference type="Gene3D" id="3.20.20.70">
    <property type="entry name" value="Aldolase class I"/>
    <property type="match status" value="1"/>
</dbReference>
<sequence length="317" mass="34033">MSDDPPTRIVEVVAGVIRDARGRVLLTRRTEGRDLAGLWEFPGGKREPGESPEAALARELHEELGITVEIGAPLINVPQIYPDKRLRLDVRLIRDWHGPARGRESQALAWVPPNKLGTYSMPPADRPVVGALLQPDRYLVTPPPGDDSSWLAALDRALAAGIRRIHLRAPASDPQRWSALVGRAVRRCRKAGAHAMVNGDIELAREHGVGLHLRAAQLAGLDSRPVAADVMLAASCHHLDDLRAAEAVGCDFAVVGTIKPTPSHPGMAGIGWDGFARLREHVSLPLYAIGGLGPDDLAEARSHGAQGIAAIRGLWPA</sequence>
<dbReference type="NCBIfam" id="TIGR00586">
    <property type="entry name" value="mutt"/>
    <property type="match status" value="1"/>
</dbReference>
<dbReference type="Proteomes" id="UP001355056">
    <property type="component" value="Unassembled WGS sequence"/>
</dbReference>
<dbReference type="PANTHER" id="PTHR47707:SF1">
    <property type="entry name" value="NUDIX HYDROLASE FAMILY PROTEIN"/>
    <property type="match status" value="1"/>
</dbReference>
<evidence type="ECO:0000256" key="6">
    <source>
        <dbReference type="ARBA" id="ARBA00022763"/>
    </source>
</evidence>
<evidence type="ECO:0000256" key="12">
    <source>
        <dbReference type="ARBA" id="ARBA00038905"/>
    </source>
</evidence>
<dbReference type="PANTHER" id="PTHR47707">
    <property type="entry name" value="8-OXO-DGTP DIPHOSPHATASE"/>
    <property type="match status" value="1"/>
</dbReference>
<keyword evidence="3" id="KW-0515">Mutator protein</keyword>
<dbReference type="GO" id="GO:0016787">
    <property type="term" value="F:hydrolase activity"/>
    <property type="evidence" value="ECO:0007669"/>
    <property type="project" value="UniProtKB-KW"/>
</dbReference>
<dbReference type="InterPro" id="IPR029119">
    <property type="entry name" value="MutY_C"/>
</dbReference>
<dbReference type="InterPro" id="IPR020084">
    <property type="entry name" value="NUDIX_hydrolase_CS"/>
</dbReference>
<evidence type="ECO:0000256" key="7">
    <source>
        <dbReference type="ARBA" id="ARBA00022801"/>
    </source>
</evidence>
<evidence type="ECO:0000259" key="17">
    <source>
        <dbReference type="PROSITE" id="PS51462"/>
    </source>
</evidence>
<evidence type="ECO:0000256" key="15">
    <source>
        <dbReference type="ARBA" id="ARBA00041979"/>
    </source>
</evidence>
<organism evidence="18 19">
    <name type="scientific">Novilysobacter erysipheiresistens</name>
    <dbReference type="NCBI Taxonomy" id="1749332"/>
    <lineage>
        <taxon>Bacteria</taxon>
        <taxon>Pseudomonadati</taxon>
        <taxon>Pseudomonadota</taxon>
        <taxon>Gammaproteobacteria</taxon>
        <taxon>Lysobacterales</taxon>
        <taxon>Lysobacteraceae</taxon>
        <taxon>Novilysobacter</taxon>
    </lineage>
</organism>
<evidence type="ECO:0000256" key="1">
    <source>
        <dbReference type="ARBA" id="ARBA00001946"/>
    </source>
</evidence>
<dbReference type="SUPFAM" id="SSF51391">
    <property type="entry name" value="Thiamin phosphate synthase"/>
    <property type="match status" value="1"/>
</dbReference>
<accession>A0ABU7YZ16</accession>
<comment type="catalytic activity">
    <reaction evidence="10">
        <text>8-oxo-dGTP + H2O = 8-oxo-dGMP + diphosphate + H(+)</text>
        <dbReference type="Rhea" id="RHEA:31575"/>
        <dbReference type="ChEBI" id="CHEBI:15377"/>
        <dbReference type="ChEBI" id="CHEBI:15378"/>
        <dbReference type="ChEBI" id="CHEBI:33019"/>
        <dbReference type="ChEBI" id="CHEBI:63224"/>
        <dbReference type="ChEBI" id="CHEBI:77896"/>
        <dbReference type="EC" id="3.6.1.55"/>
    </reaction>
</comment>
<dbReference type="InterPro" id="IPR022998">
    <property type="entry name" value="ThiamineP_synth_TenI"/>
</dbReference>
<gene>
    <name evidence="18" type="ORF">SNE34_08575</name>
</gene>